<keyword evidence="2" id="KW-1185">Reference proteome</keyword>
<gene>
    <name evidence="1" type="ORF">L210DRAFT_3586097</name>
</gene>
<dbReference type="EMBL" id="WHUW01000324">
    <property type="protein sequence ID" value="KAF8415468.1"/>
    <property type="molecule type" value="Genomic_DNA"/>
</dbReference>
<evidence type="ECO:0000313" key="1">
    <source>
        <dbReference type="EMBL" id="KAF8415468.1"/>
    </source>
</evidence>
<accession>A0AAD4BBB0</accession>
<proteinExistence type="predicted"/>
<organism evidence="1 2">
    <name type="scientific">Boletus edulis BED1</name>
    <dbReference type="NCBI Taxonomy" id="1328754"/>
    <lineage>
        <taxon>Eukaryota</taxon>
        <taxon>Fungi</taxon>
        <taxon>Dikarya</taxon>
        <taxon>Basidiomycota</taxon>
        <taxon>Agaricomycotina</taxon>
        <taxon>Agaricomycetes</taxon>
        <taxon>Agaricomycetidae</taxon>
        <taxon>Boletales</taxon>
        <taxon>Boletineae</taxon>
        <taxon>Boletaceae</taxon>
        <taxon>Boletoideae</taxon>
        <taxon>Boletus</taxon>
    </lineage>
</organism>
<dbReference type="AlphaFoldDB" id="A0AAD4BBB0"/>
<evidence type="ECO:0000313" key="2">
    <source>
        <dbReference type="Proteomes" id="UP001194468"/>
    </source>
</evidence>
<dbReference type="Proteomes" id="UP001194468">
    <property type="component" value="Unassembled WGS sequence"/>
</dbReference>
<protein>
    <submittedName>
        <fullName evidence="1">Uncharacterized protein</fullName>
    </submittedName>
</protein>
<sequence length="66" mass="7141">MAEGLISSSTSLLLGCVYVYLTQMWAEDCSRRGIHVLPLTLLPPVPITAALPFNISPISHTLVVYA</sequence>
<name>A0AAD4BBB0_BOLED</name>
<reference evidence="1" key="2">
    <citation type="journal article" date="2020" name="Nat. Commun.">
        <title>Large-scale genome sequencing of mycorrhizal fungi provides insights into the early evolution of symbiotic traits.</title>
        <authorList>
            <person name="Miyauchi S."/>
            <person name="Kiss E."/>
            <person name="Kuo A."/>
            <person name="Drula E."/>
            <person name="Kohler A."/>
            <person name="Sanchez-Garcia M."/>
            <person name="Morin E."/>
            <person name="Andreopoulos B."/>
            <person name="Barry K.W."/>
            <person name="Bonito G."/>
            <person name="Buee M."/>
            <person name="Carver A."/>
            <person name="Chen C."/>
            <person name="Cichocki N."/>
            <person name="Clum A."/>
            <person name="Culley D."/>
            <person name="Crous P.W."/>
            <person name="Fauchery L."/>
            <person name="Girlanda M."/>
            <person name="Hayes R.D."/>
            <person name="Keri Z."/>
            <person name="LaButti K."/>
            <person name="Lipzen A."/>
            <person name="Lombard V."/>
            <person name="Magnuson J."/>
            <person name="Maillard F."/>
            <person name="Murat C."/>
            <person name="Nolan M."/>
            <person name="Ohm R.A."/>
            <person name="Pangilinan J."/>
            <person name="Pereira M.F."/>
            <person name="Perotto S."/>
            <person name="Peter M."/>
            <person name="Pfister S."/>
            <person name="Riley R."/>
            <person name="Sitrit Y."/>
            <person name="Stielow J.B."/>
            <person name="Szollosi G."/>
            <person name="Zifcakova L."/>
            <person name="Stursova M."/>
            <person name="Spatafora J.W."/>
            <person name="Tedersoo L."/>
            <person name="Vaario L.M."/>
            <person name="Yamada A."/>
            <person name="Yan M."/>
            <person name="Wang P."/>
            <person name="Xu J."/>
            <person name="Bruns T."/>
            <person name="Baldrian P."/>
            <person name="Vilgalys R."/>
            <person name="Dunand C."/>
            <person name="Henrissat B."/>
            <person name="Grigoriev I.V."/>
            <person name="Hibbett D."/>
            <person name="Nagy L.G."/>
            <person name="Martin F.M."/>
        </authorList>
    </citation>
    <scope>NUCLEOTIDE SEQUENCE</scope>
    <source>
        <strain evidence="1">BED1</strain>
    </source>
</reference>
<reference evidence="1" key="1">
    <citation type="submission" date="2019-10" db="EMBL/GenBank/DDBJ databases">
        <authorList>
            <consortium name="DOE Joint Genome Institute"/>
            <person name="Kuo A."/>
            <person name="Miyauchi S."/>
            <person name="Kiss E."/>
            <person name="Drula E."/>
            <person name="Kohler A."/>
            <person name="Sanchez-Garcia M."/>
            <person name="Andreopoulos B."/>
            <person name="Barry K.W."/>
            <person name="Bonito G."/>
            <person name="Buee M."/>
            <person name="Carver A."/>
            <person name="Chen C."/>
            <person name="Cichocki N."/>
            <person name="Clum A."/>
            <person name="Culley D."/>
            <person name="Crous P.W."/>
            <person name="Fauchery L."/>
            <person name="Girlanda M."/>
            <person name="Hayes R."/>
            <person name="Keri Z."/>
            <person name="LaButti K."/>
            <person name="Lipzen A."/>
            <person name="Lombard V."/>
            <person name="Magnuson J."/>
            <person name="Maillard F."/>
            <person name="Morin E."/>
            <person name="Murat C."/>
            <person name="Nolan M."/>
            <person name="Ohm R."/>
            <person name="Pangilinan J."/>
            <person name="Pereira M."/>
            <person name="Perotto S."/>
            <person name="Peter M."/>
            <person name="Riley R."/>
            <person name="Sitrit Y."/>
            <person name="Stielow B."/>
            <person name="Szollosi G."/>
            <person name="Zifcakova L."/>
            <person name="Stursova M."/>
            <person name="Spatafora J.W."/>
            <person name="Tedersoo L."/>
            <person name="Vaario L.-M."/>
            <person name="Yamada A."/>
            <person name="Yan M."/>
            <person name="Wang P."/>
            <person name="Xu J."/>
            <person name="Bruns T."/>
            <person name="Baldrian P."/>
            <person name="Vilgalys R."/>
            <person name="Henrissat B."/>
            <person name="Grigoriev I.V."/>
            <person name="Hibbett D."/>
            <person name="Nagy L.G."/>
            <person name="Martin F.M."/>
        </authorList>
    </citation>
    <scope>NUCLEOTIDE SEQUENCE</scope>
    <source>
        <strain evidence="1">BED1</strain>
    </source>
</reference>
<comment type="caution">
    <text evidence="1">The sequence shown here is derived from an EMBL/GenBank/DDBJ whole genome shotgun (WGS) entry which is preliminary data.</text>
</comment>